<dbReference type="InterPro" id="IPR008965">
    <property type="entry name" value="CBM2/CBM3_carb-bd_dom_sf"/>
</dbReference>
<dbReference type="SMART" id="SM00637">
    <property type="entry name" value="CBD_II"/>
    <property type="match status" value="1"/>
</dbReference>
<feature type="region of interest" description="Disordered" evidence="3">
    <location>
        <begin position="126"/>
        <end position="189"/>
    </location>
</feature>
<evidence type="ECO:0000259" key="5">
    <source>
        <dbReference type="PROSITE" id="PS51173"/>
    </source>
</evidence>
<dbReference type="PROSITE" id="PS51173">
    <property type="entry name" value="CBM2"/>
    <property type="match status" value="1"/>
</dbReference>
<dbReference type="EMBL" id="JBHSNZ010000078">
    <property type="protein sequence ID" value="MFC5813367.1"/>
    <property type="molecule type" value="Genomic_DNA"/>
</dbReference>
<name>A0ABW1BJX4_9ACTN</name>
<evidence type="ECO:0000313" key="7">
    <source>
        <dbReference type="Proteomes" id="UP001596112"/>
    </source>
</evidence>
<proteinExistence type="predicted"/>
<keyword evidence="1 4" id="KW-0732">Signal</keyword>
<accession>A0ABW1BJX4</accession>
<dbReference type="Gene3D" id="2.60.40.290">
    <property type="match status" value="1"/>
</dbReference>
<sequence length="189" mass="19068">MKRRHGLLADVCSGITALVILMTVALAGAGTTTAAAASSCTATLSAAATWGDRFNLHVAVTGSDTWTVTLGLKPRQSLQNSWNAKVTASGSTVTATPSGAGNNFGVTIMNGGGSNTDWPTVSCTVPGTTTPPTTPPPTTPPPSGTEAKPHVILSTDMPPVKNGIPGGEAGPANQKSDLDDTQTLVRFLS</sequence>
<dbReference type="InterPro" id="IPR012291">
    <property type="entry name" value="CBM2_carb-bd_dom_sf"/>
</dbReference>
<keyword evidence="7" id="KW-1185">Reference proteome</keyword>
<organism evidence="6 7">
    <name type="scientific">Streptomyces heilongjiangensis</name>
    <dbReference type="NCBI Taxonomy" id="945052"/>
    <lineage>
        <taxon>Bacteria</taxon>
        <taxon>Bacillati</taxon>
        <taxon>Actinomycetota</taxon>
        <taxon>Actinomycetes</taxon>
        <taxon>Kitasatosporales</taxon>
        <taxon>Streptomycetaceae</taxon>
        <taxon>Streptomyces</taxon>
    </lineage>
</organism>
<protein>
    <recommendedName>
        <fullName evidence="5">CBM2 domain-containing protein</fullName>
    </recommendedName>
</protein>
<keyword evidence="2" id="KW-0119">Carbohydrate metabolism</keyword>
<evidence type="ECO:0000256" key="2">
    <source>
        <dbReference type="ARBA" id="ARBA00023326"/>
    </source>
</evidence>
<keyword evidence="2" id="KW-0624">Polysaccharide degradation</keyword>
<evidence type="ECO:0000256" key="3">
    <source>
        <dbReference type="SAM" id="MobiDB-lite"/>
    </source>
</evidence>
<feature type="non-terminal residue" evidence="6">
    <location>
        <position position="189"/>
    </location>
</feature>
<evidence type="ECO:0000256" key="4">
    <source>
        <dbReference type="SAM" id="SignalP"/>
    </source>
</evidence>
<feature type="compositionally biased region" description="Pro residues" evidence="3">
    <location>
        <begin position="132"/>
        <end position="143"/>
    </location>
</feature>
<gene>
    <name evidence="6" type="ORF">ACFQGO_38740</name>
</gene>
<evidence type="ECO:0000313" key="6">
    <source>
        <dbReference type="EMBL" id="MFC5813367.1"/>
    </source>
</evidence>
<feature type="signal peptide" evidence="4">
    <location>
        <begin position="1"/>
        <end position="27"/>
    </location>
</feature>
<dbReference type="Proteomes" id="UP001596112">
    <property type="component" value="Unassembled WGS sequence"/>
</dbReference>
<feature type="chain" id="PRO_5045771343" description="CBM2 domain-containing protein" evidence="4">
    <location>
        <begin position="28"/>
        <end position="189"/>
    </location>
</feature>
<evidence type="ECO:0000256" key="1">
    <source>
        <dbReference type="ARBA" id="ARBA00022729"/>
    </source>
</evidence>
<dbReference type="InterPro" id="IPR001919">
    <property type="entry name" value="CBD2"/>
</dbReference>
<feature type="domain" description="CBM2" evidence="5">
    <location>
        <begin position="33"/>
        <end position="133"/>
    </location>
</feature>
<reference evidence="7" key="1">
    <citation type="journal article" date="2019" name="Int. J. Syst. Evol. Microbiol.">
        <title>The Global Catalogue of Microorganisms (GCM) 10K type strain sequencing project: providing services to taxonomists for standard genome sequencing and annotation.</title>
        <authorList>
            <consortium name="The Broad Institute Genomics Platform"/>
            <consortium name="The Broad Institute Genome Sequencing Center for Infectious Disease"/>
            <person name="Wu L."/>
            <person name="Ma J."/>
        </authorList>
    </citation>
    <scope>NUCLEOTIDE SEQUENCE [LARGE SCALE GENOMIC DNA]</scope>
    <source>
        <strain evidence="7">JCM 9918</strain>
    </source>
</reference>
<comment type="caution">
    <text evidence="6">The sequence shown here is derived from an EMBL/GenBank/DDBJ whole genome shotgun (WGS) entry which is preliminary data.</text>
</comment>
<dbReference type="SUPFAM" id="SSF49384">
    <property type="entry name" value="Carbohydrate-binding domain"/>
    <property type="match status" value="1"/>
</dbReference>